<protein>
    <recommendedName>
        <fullName evidence="3">Peptidase M28 domain-containing protein</fullName>
    </recommendedName>
</protein>
<dbReference type="PANTHER" id="PTHR12147">
    <property type="entry name" value="METALLOPEPTIDASE M28 FAMILY MEMBER"/>
    <property type="match status" value="1"/>
</dbReference>
<organism evidence="4">
    <name type="scientific">Amorphochlora amoebiformis</name>
    <dbReference type="NCBI Taxonomy" id="1561963"/>
    <lineage>
        <taxon>Eukaryota</taxon>
        <taxon>Sar</taxon>
        <taxon>Rhizaria</taxon>
        <taxon>Cercozoa</taxon>
        <taxon>Chlorarachniophyceae</taxon>
        <taxon>Amorphochlora</taxon>
    </lineage>
</organism>
<dbReference type="InterPro" id="IPR045175">
    <property type="entry name" value="M28_fam"/>
</dbReference>
<evidence type="ECO:0000256" key="2">
    <source>
        <dbReference type="ARBA" id="ARBA00005634"/>
    </source>
</evidence>
<evidence type="ECO:0000259" key="3">
    <source>
        <dbReference type="Pfam" id="PF04389"/>
    </source>
</evidence>
<dbReference type="PANTHER" id="PTHR12147:SF26">
    <property type="entry name" value="PEPTIDASE M28 DOMAIN-CONTAINING PROTEIN"/>
    <property type="match status" value="1"/>
</dbReference>
<dbReference type="Pfam" id="PF04389">
    <property type="entry name" value="Peptidase_M28"/>
    <property type="match status" value="1"/>
</dbReference>
<reference evidence="4" key="1">
    <citation type="submission" date="2021-01" db="EMBL/GenBank/DDBJ databases">
        <authorList>
            <person name="Corre E."/>
            <person name="Pelletier E."/>
            <person name="Niang G."/>
            <person name="Scheremetjew M."/>
            <person name="Finn R."/>
            <person name="Kale V."/>
            <person name="Holt S."/>
            <person name="Cochrane G."/>
            <person name="Meng A."/>
            <person name="Brown T."/>
            <person name="Cohen L."/>
        </authorList>
    </citation>
    <scope>NUCLEOTIDE SEQUENCE</scope>
    <source>
        <strain evidence="4">CCMP2058</strain>
    </source>
</reference>
<dbReference type="GO" id="GO:0006508">
    <property type="term" value="P:proteolysis"/>
    <property type="evidence" value="ECO:0007669"/>
    <property type="project" value="InterPro"/>
</dbReference>
<proteinExistence type="inferred from homology"/>
<evidence type="ECO:0000256" key="1">
    <source>
        <dbReference type="ARBA" id="ARBA00001947"/>
    </source>
</evidence>
<feature type="domain" description="Peptidase M28" evidence="3">
    <location>
        <begin position="113"/>
        <end position="315"/>
    </location>
</feature>
<dbReference type="InterPro" id="IPR007484">
    <property type="entry name" value="Peptidase_M28"/>
</dbReference>
<dbReference type="GO" id="GO:0008235">
    <property type="term" value="F:metalloexopeptidase activity"/>
    <property type="evidence" value="ECO:0007669"/>
    <property type="project" value="InterPro"/>
</dbReference>
<sequence>MFDDLEPWNDFESRDLQDCPQWERSIPNLEPFVSAVANRITGPGWVEEARGLVECTESRFAGSPGVREAERYLEKTMSEIGLEVFRHETGCLIKENGKRHYFQGGETSFEVVNIIGSLPGNQAEEGVVVVGAHFDSRNHLLSSEGKAPGADDNASGVAAVLQTARIAKEVSDQCGGLPYTMHFLAFGGEEVGLVGSERYVAEYVSKLGDKFKGAIILDQIGFKQPSHTDARIVFETVKTTTQDVSKQILSMIRSLGSGAKALAQDNVDLWCNWFGVGSDHMPFLEKNYPSVLLIARDYLSNEGKHSCYDTMEKLDGRQGALISLPKPLP</sequence>
<accession>A0A7S0DEV5</accession>
<dbReference type="Gene3D" id="3.40.630.10">
    <property type="entry name" value="Zn peptidases"/>
    <property type="match status" value="1"/>
</dbReference>
<dbReference type="SUPFAM" id="SSF53187">
    <property type="entry name" value="Zn-dependent exopeptidases"/>
    <property type="match status" value="1"/>
</dbReference>
<gene>
    <name evidence="4" type="ORF">LAMO00422_LOCUS11770</name>
</gene>
<comment type="similarity">
    <text evidence="2">Belongs to the peptidase M28 family. M28B subfamily.</text>
</comment>
<name>A0A7S0DEV5_9EUKA</name>
<dbReference type="EMBL" id="HBEM01017198">
    <property type="protein sequence ID" value="CAD8452830.1"/>
    <property type="molecule type" value="Transcribed_RNA"/>
</dbReference>
<comment type="cofactor">
    <cofactor evidence="1">
        <name>Zn(2+)</name>
        <dbReference type="ChEBI" id="CHEBI:29105"/>
    </cofactor>
</comment>
<evidence type="ECO:0000313" key="4">
    <source>
        <dbReference type="EMBL" id="CAD8452830.1"/>
    </source>
</evidence>
<dbReference type="AlphaFoldDB" id="A0A7S0DEV5"/>